<dbReference type="GO" id="GO:0016301">
    <property type="term" value="F:kinase activity"/>
    <property type="evidence" value="ECO:0007669"/>
    <property type="project" value="UniProtKB-KW"/>
</dbReference>
<dbReference type="EMBL" id="JAPDNS010000002">
    <property type="protein sequence ID" value="MCW3487296.1"/>
    <property type="molecule type" value="Genomic_DNA"/>
</dbReference>
<comment type="caution">
    <text evidence="3">The sequence shown here is derived from an EMBL/GenBank/DDBJ whole genome shotgun (WGS) entry which is preliminary data.</text>
</comment>
<keyword evidence="1" id="KW-1133">Transmembrane helix</keyword>
<dbReference type="SUPFAM" id="SSF55874">
    <property type="entry name" value="ATPase domain of HSP90 chaperone/DNA topoisomerase II/histidine kinase"/>
    <property type="match status" value="1"/>
</dbReference>
<keyword evidence="3" id="KW-0808">Transferase</keyword>
<reference evidence="3 4" key="1">
    <citation type="submission" date="2022-10" db="EMBL/GenBank/DDBJ databases">
        <title>Chitinophaga nivalis PC15 sp. nov., isolated from Pyeongchang county, South Korea.</title>
        <authorList>
            <person name="Trinh H.N."/>
        </authorList>
    </citation>
    <scope>NUCLEOTIDE SEQUENCE [LARGE SCALE GENOMIC DNA]</scope>
    <source>
        <strain evidence="3 4">PC14</strain>
    </source>
</reference>
<evidence type="ECO:0000313" key="4">
    <source>
        <dbReference type="Proteomes" id="UP001207742"/>
    </source>
</evidence>
<keyword evidence="4" id="KW-1185">Reference proteome</keyword>
<gene>
    <name evidence="3" type="ORF">OL497_25585</name>
</gene>
<keyword evidence="1" id="KW-0812">Transmembrane</keyword>
<dbReference type="InterPro" id="IPR050640">
    <property type="entry name" value="Bact_2-comp_sensor_kinase"/>
</dbReference>
<evidence type="ECO:0000313" key="3">
    <source>
        <dbReference type="EMBL" id="MCW3487296.1"/>
    </source>
</evidence>
<organism evidence="3 4">
    <name type="scientific">Chitinophaga nivalis</name>
    <dbReference type="NCBI Taxonomy" id="2991709"/>
    <lineage>
        <taxon>Bacteria</taxon>
        <taxon>Pseudomonadati</taxon>
        <taxon>Bacteroidota</taxon>
        <taxon>Chitinophagia</taxon>
        <taxon>Chitinophagales</taxon>
        <taxon>Chitinophagaceae</taxon>
        <taxon>Chitinophaga</taxon>
    </lineage>
</organism>
<dbReference type="InterPro" id="IPR036890">
    <property type="entry name" value="HATPase_C_sf"/>
</dbReference>
<name>A0ABT3ITS1_9BACT</name>
<feature type="transmembrane region" description="Helical" evidence="1">
    <location>
        <begin position="18"/>
        <end position="38"/>
    </location>
</feature>
<feature type="transmembrane region" description="Helical" evidence="1">
    <location>
        <begin position="58"/>
        <end position="78"/>
    </location>
</feature>
<dbReference type="Proteomes" id="UP001207742">
    <property type="component" value="Unassembled WGS sequence"/>
</dbReference>
<keyword evidence="3" id="KW-0418">Kinase</keyword>
<dbReference type="RefSeq" id="WP_264734106.1">
    <property type="nucleotide sequence ID" value="NZ_JAPDNR010000001.1"/>
</dbReference>
<dbReference type="PANTHER" id="PTHR34220:SF7">
    <property type="entry name" value="SENSOR HISTIDINE KINASE YPDA"/>
    <property type="match status" value="1"/>
</dbReference>
<accession>A0ABT3ITS1</accession>
<protein>
    <submittedName>
        <fullName evidence="3">Histidine kinase</fullName>
    </submittedName>
</protein>
<dbReference type="InterPro" id="IPR010559">
    <property type="entry name" value="Sig_transdc_His_kin_internal"/>
</dbReference>
<feature type="transmembrane region" description="Helical" evidence="1">
    <location>
        <begin position="131"/>
        <end position="153"/>
    </location>
</feature>
<dbReference type="Gene3D" id="3.30.565.10">
    <property type="entry name" value="Histidine kinase-like ATPase, C-terminal domain"/>
    <property type="match status" value="1"/>
</dbReference>
<evidence type="ECO:0000259" key="2">
    <source>
        <dbReference type="Pfam" id="PF06580"/>
    </source>
</evidence>
<feature type="transmembrane region" description="Helical" evidence="1">
    <location>
        <begin position="90"/>
        <end position="111"/>
    </location>
</feature>
<proteinExistence type="predicted"/>
<sequence length="359" mass="42547">MRLIQGNFSIPHKYKVRWLAILICYTAFASLVFCLVFITEREALYKNYGPPHIWVINIVHDIIKCTIIYYFLIYWIFLPIIQTKRITFRVVLPKLLQLILFAIVLTTYEFYRVFDIRGGVGDRQHLSRYDYSFWELSIGIIILLISLIVAIFIELRARQVRLREMEKGKLMAELSAIKYQINPHFLFNCLNFIYTKSVRHNQEVAHAVNLLSEIMRYALEQDDDKEGVVLLVTEMEHLKNVIEINQMRFNNNLKIRFTEKIDNLNIRIPPLVLITLVENAFKHGELNDEHNPLDIKIQVTKEKLWFYTQNKKKKSVKELSSGIGLTNVRQRLQLVYGSRHQFQTMEDDQYYVTELTINP</sequence>
<dbReference type="Pfam" id="PF06580">
    <property type="entry name" value="His_kinase"/>
    <property type="match status" value="1"/>
</dbReference>
<keyword evidence="1" id="KW-0472">Membrane</keyword>
<evidence type="ECO:0000256" key="1">
    <source>
        <dbReference type="SAM" id="Phobius"/>
    </source>
</evidence>
<feature type="domain" description="Signal transduction histidine kinase internal region" evidence="2">
    <location>
        <begin position="172"/>
        <end position="253"/>
    </location>
</feature>
<dbReference type="PANTHER" id="PTHR34220">
    <property type="entry name" value="SENSOR HISTIDINE KINASE YPDA"/>
    <property type="match status" value="1"/>
</dbReference>